<evidence type="ECO:0000313" key="2">
    <source>
        <dbReference type="EMBL" id="WWD09931.1"/>
    </source>
</evidence>
<dbReference type="EMBL" id="CP144091">
    <property type="protein sequence ID" value="WWD09931.1"/>
    <property type="molecule type" value="Genomic_DNA"/>
</dbReference>
<dbReference type="RefSeq" id="XP_066087898.1">
    <property type="nucleotide sequence ID" value="XM_066231801.1"/>
</dbReference>
<evidence type="ECO:0000259" key="1">
    <source>
        <dbReference type="Pfam" id="PF06985"/>
    </source>
</evidence>
<evidence type="ECO:0000313" key="3">
    <source>
        <dbReference type="Proteomes" id="UP001358614"/>
    </source>
</evidence>
<dbReference type="KEGG" id="ker:91106862"/>
<keyword evidence="3" id="KW-1185">Reference proteome</keyword>
<dbReference type="AlphaFoldDB" id="A0AAX4KU71"/>
<sequence length="544" mass="60442">MTESSFSSSTPKESAITPLRLYDIKIGKSVMFNDIEGAETGKVSYSTVSHVWGPQETSRLPGMGWALGMGAGPVYRKQGRLAAVCQVYPARYLWWDAYCVDQDNDDEASMETHRSASYFRESKRTFALLNDVGYRLLPQLNTLEHQTMWATLVRAGRNQDASTLMGLVPQDLWFEDQLDGYPVGIAAGPLTQAGNLMDMIKLVRDICLDPWFNRVWLIQEMKVATDVILIGAENSTLPLEEFMLGLKGIYILSSRVHLQLGLGGMSLEMRGIWALYETVLPTTIGQALRFASTRACTRFQDRLFATRSLLNNLHAIKVEYTSGSFEKQLLEYFLATGDASFMLFQGRAAPGASHLPDPRDLDFVRSRLWSEPVIGERILDENGLKCTFQLYARVVNSIPVRKIIVSTGLERLAKILQPMTEGNKADFANALQVLQAEIVTDANGKRAKGLTARTLNAHLCKIIEPQNGNGQYILLHPNLPGYKVSPSSVFFCVGPPGLTDEDTLLILEPFEGPDGVHRFRRIGLAFAFQDMPLVTSGQITGYLG</sequence>
<dbReference type="InterPro" id="IPR010730">
    <property type="entry name" value="HET"/>
</dbReference>
<reference evidence="2 3" key="1">
    <citation type="submission" date="2024-01" db="EMBL/GenBank/DDBJ databases">
        <title>Comparative genomics of Cryptococcus and Kwoniella reveals pathogenesis evolution and contrasting modes of karyotype evolution via chromosome fusion or intercentromeric recombination.</title>
        <authorList>
            <person name="Coelho M.A."/>
            <person name="David-Palma M."/>
            <person name="Shea T."/>
            <person name="Bowers K."/>
            <person name="McGinley-Smith S."/>
            <person name="Mohammad A.W."/>
            <person name="Gnirke A."/>
            <person name="Yurkov A.M."/>
            <person name="Nowrousian M."/>
            <person name="Sun S."/>
            <person name="Cuomo C.A."/>
            <person name="Heitman J."/>
        </authorList>
    </citation>
    <scope>NUCLEOTIDE SEQUENCE [LARGE SCALE GENOMIC DNA]</scope>
    <source>
        <strain evidence="2 3">PYCC6329</strain>
    </source>
</reference>
<dbReference type="GeneID" id="91106862"/>
<name>A0AAX4KU71_9TREE</name>
<dbReference type="PANTHER" id="PTHR24148">
    <property type="entry name" value="ANKYRIN REPEAT DOMAIN-CONTAINING PROTEIN 39 HOMOLOG-RELATED"/>
    <property type="match status" value="1"/>
</dbReference>
<protein>
    <recommendedName>
        <fullName evidence="1">Heterokaryon incompatibility domain-containing protein</fullName>
    </recommendedName>
</protein>
<dbReference type="InterPro" id="IPR052895">
    <property type="entry name" value="HetReg/Transcr_Mod"/>
</dbReference>
<feature type="domain" description="Heterokaryon incompatibility" evidence="1">
    <location>
        <begin position="45"/>
        <end position="220"/>
    </location>
</feature>
<organism evidence="2 3">
    <name type="scientific">Kwoniella europaea PYCC6329</name>
    <dbReference type="NCBI Taxonomy" id="1423913"/>
    <lineage>
        <taxon>Eukaryota</taxon>
        <taxon>Fungi</taxon>
        <taxon>Dikarya</taxon>
        <taxon>Basidiomycota</taxon>
        <taxon>Agaricomycotina</taxon>
        <taxon>Tremellomycetes</taxon>
        <taxon>Tremellales</taxon>
        <taxon>Cryptococcaceae</taxon>
        <taxon>Kwoniella</taxon>
    </lineage>
</organism>
<gene>
    <name evidence="2" type="ORF">V865_008061</name>
</gene>
<dbReference type="Proteomes" id="UP001358614">
    <property type="component" value="Chromosome 3"/>
</dbReference>
<accession>A0AAX4KU71</accession>
<dbReference type="PANTHER" id="PTHR24148:SF64">
    <property type="entry name" value="HETEROKARYON INCOMPATIBILITY DOMAIN-CONTAINING PROTEIN"/>
    <property type="match status" value="1"/>
</dbReference>
<proteinExistence type="predicted"/>
<dbReference type="Pfam" id="PF06985">
    <property type="entry name" value="HET"/>
    <property type="match status" value="1"/>
</dbReference>